<dbReference type="EMBL" id="LLXJ01000606">
    <property type="protein sequence ID" value="PKC07779.1"/>
    <property type="molecule type" value="Genomic_DNA"/>
</dbReference>
<evidence type="ECO:0000256" key="5">
    <source>
        <dbReference type="ARBA" id="ARBA00022840"/>
    </source>
</evidence>
<evidence type="ECO:0000313" key="8">
    <source>
        <dbReference type="Proteomes" id="UP000232722"/>
    </source>
</evidence>
<keyword evidence="3" id="KW-0547">Nucleotide-binding</keyword>
<dbReference type="VEuPathDB" id="FungiDB:FUN_004986"/>
<dbReference type="VEuPathDB" id="FungiDB:RhiirFUN_017539"/>
<keyword evidence="5" id="KW-0067">ATP-binding</keyword>
<dbReference type="AlphaFoldDB" id="A0A2N0PLX2"/>
<dbReference type="Pfam" id="PF07714">
    <property type="entry name" value="PK_Tyr_Ser-Thr"/>
    <property type="match status" value="1"/>
</dbReference>
<proteinExistence type="predicted"/>
<dbReference type="GO" id="GO:0006955">
    <property type="term" value="P:immune response"/>
    <property type="evidence" value="ECO:0007669"/>
    <property type="project" value="TreeGrafter"/>
</dbReference>
<evidence type="ECO:0000313" key="7">
    <source>
        <dbReference type="EMBL" id="PKC07779.1"/>
    </source>
</evidence>
<evidence type="ECO:0000256" key="4">
    <source>
        <dbReference type="ARBA" id="ARBA00022777"/>
    </source>
</evidence>
<dbReference type="InterPro" id="IPR011009">
    <property type="entry name" value="Kinase-like_dom_sf"/>
</dbReference>
<name>A0A2N0PLX2_9GLOM</name>
<dbReference type="GO" id="GO:0007254">
    <property type="term" value="P:JNK cascade"/>
    <property type="evidence" value="ECO:0007669"/>
    <property type="project" value="TreeGrafter"/>
</dbReference>
<dbReference type="Gene3D" id="1.10.510.10">
    <property type="entry name" value="Transferase(Phosphotransferase) domain 1"/>
    <property type="match status" value="1"/>
</dbReference>
<dbReference type="PANTHER" id="PTHR46716">
    <property type="entry name" value="MITOGEN-ACTIVATED PROTEIN KINASE KINASE KINASE 7"/>
    <property type="match status" value="1"/>
</dbReference>
<dbReference type="PANTHER" id="PTHR46716:SF1">
    <property type="entry name" value="MITOGEN-ACTIVATED PROTEIN KINASE KINASE KINASE 7"/>
    <property type="match status" value="1"/>
</dbReference>
<keyword evidence="2" id="KW-0808">Transferase</keyword>
<reference evidence="7 8" key="1">
    <citation type="submission" date="2016-04" db="EMBL/GenBank/DDBJ databases">
        <title>Genome analyses suggest a sexual origin of heterokaryosis in a supposedly ancient asexual fungus.</title>
        <authorList>
            <person name="Ropars J."/>
            <person name="Sedzielewska K."/>
            <person name="Noel J."/>
            <person name="Charron P."/>
            <person name="Farinelli L."/>
            <person name="Marton T."/>
            <person name="Kruger M."/>
            <person name="Pelin A."/>
            <person name="Brachmann A."/>
            <person name="Corradi N."/>
        </authorList>
    </citation>
    <scope>NUCLEOTIDE SEQUENCE [LARGE SCALE GENOMIC DNA]</scope>
    <source>
        <strain evidence="7 8">A5</strain>
    </source>
</reference>
<feature type="domain" description="Protein kinase" evidence="6">
    <location>
        <begin position="1"/>
        <end position="93"/>
    </location>
</feature>
<keyword evidence="4 7" id="KW-0418">Kinase</keyword>
<dbReference type="GO" id="GO:0005524">
    <property type="term" value="F:ATP binding"/>
    <property type="evidence" value="ECO:0007669"/>
    <property type="project" value="UniProtKB-KW"/>
</dbReference>
<dbReference type="GO" id="GO:0004709">
    <property type="term" value="F:MAP kinase kinase kinase activity"/>
    <property type="evidence" value="ECO:0007669"/>
    <property type="project" value="TreeGrafter"/>
</dbReference>
<dbReference type="SUPFAM" id="SSF56112">
    <property type="entry name" value="Protein kinase-like (PK-like)"/>
    <property type="match status" value="1"/>
</dbReference>
<comment type="caution">
    <text evidence="7">The sequence shown here is derived from an EMBL/GenBank/DDBJ whole genome shotgun (WGS) entry which is preliminary data.</text>
</comment>
<gene>
    <name evidence="7" type="ORF">RhiirA5_291783</name>
</gene>
<dbReference type="VEuPathDB" id="FungiDB:RhiirA1_100220"/>
<reference evidence="7 8" key="2">
    <citation type="submission" date="2017-09" db="EMBL/GenBank/DDBJ databases">
        <title>Extensive intraspecific genome diversity in a model arbuscular mycorrhizal fungus.</title>
        <authorList>
            <person name="Chen E.C."/>
            <person name="Morin E."/>
            <person name="Beaudet D."/>
            <person name="Noel J."/>
            <person name="Ndikumana S."/>
            <person name="Charron P."/>
            <person name="St-Onge C."/>
            <person name="Giorgi J."/>
            <person name="Grigoriev I.V."/>
            <person name="Roux C."/>
            <person name="Martin F.M."/>
            <person name="Corradi N."/>
        </authorList>
    </citation>
    <scope>NUCLEOTIDE SEQUENCE [LARGE SCALE GENOMIC DNA]</scope>
    <source>
        <strain evidence="7 8">A5</strain>
    </source>
</reference>
<dbReference type="PROSITE" id="PS50011">
    <property type="entry name" value="PROTEIN_KINASE_DOM"/>
    <property type="match status" value="1"/>
</dbReference>
<evidence type="ECO:0000256" key="1">
    <source>
        <dbReference type="ARBA" id="ARBA00022527"/>
    </source>
</evidence>
<accession>A0A2N0PLX2</accession>
<evidence type="ECO:0000259" key="6">
    <source>
        <dbReference type="PROSITE" id="PS50011"/>
    </source>
</evidence>
<dbReference type="InterPro" id="IPR000719">
    <property type="entry name" value="Prot_kinase_dom"/>
</dbReference>
<organism evidence="7 8">
    <name type="scientific">Rhizophagus irregularis</name>
    <dbReference type="NCBI Taxonomy" id="588596"/>
    <lineage>
        <taxon>Eukaryota</taxon>
        <taxon>Fungi</taxon>
        <taxon>Fungi incertae sedis</taxon>
        <taxon>Mucoromycota</taxon>
        <taxon>Glomeromycotina</taxon>
        <taxon>Glomeromycetes</taxon>
        <taxon>Glomerales</taxon>
        <taxon>Glomeraceae</taxon>
        <taxon>Rhizophagus</taxon>
    </lineage>
</organism>
<evidence type="ECO:0000256" key="2">
    <source>
        <dbReference type="ARBA" id="ARBA00022679"/>
    </source>
</evidence>
<dbReference type="InterPro" id="IPR001245">
    <property type="entry name" value="Ser-Thr/Tyr_kinase_cat_dom"/>
</dbReference>
<dbReference type="Proteomes" id="UP000232722">
    <property type="component" value="Unassembled WGS sequence"/>
</dbReference>
<protein>
    <submittedName>
        <fullName evidence="7">Kinase-like protein</fullName>
    </submittedName>
</protein>
<keyword evidence="1" id="KW-0723">Serine/threonine-protein kinase</keyword>
<evidence type="ECO:0000256" key="3">
    <source>
        <dbReference type="ARBA" id="ARBA00022741"/>
    </source>
</evidence>
<sequence>MAPEIFQGQKYTKASDIYSFGMIMWELMTGRRPFWDRNHDTELIIDISDGLRPPIVTNAPNGYIELMEKCWHSDPEKRPHATDTYDKIDKMYLEELYYYGNNNPTKIIKSSDIGPVTKNNPRAIYKSRNLSGMIQTAMSLRSSRSQSISLGKINIRFCLNMIYTVFTLINYLEQFNYYQKNNMGPTGNYL</sequence>